<proteinExistence type="predicted"/>
<accession>A0A179FNI7</accession>
<evidence type="ECO:0000259" key="2">
    <source>
        <dbReference type="Pfam" id="PF22939"/>
    </source>
</evidence>
<dbReference type="SUPFAM" id="SSF52540">
    <property type="entry name" value="P-loop containing nucleoside triphosphate hydrolases"/>
    <property type="match status" value="1"/>
</dbReference>
<dbReference type="InterPro" id="IPR027417">
    <property type="entry name" value="P-loop_NTPase"/>
</dbReference>
<protein>
    <submittedName>
        <fullName evidence="4">NACHT and ankyrin domain-containing protein</fullName>
    </submittedName>
</protein>
<dbReference type="Gene3D" id="3.40.50.300">
    <property type="entry name" value="P-loop containing nucleotide triphosphate hydrolases"/>
    <property type="match status" value="1"/>
</dbReference>
<dbReference type="Pfam" id="PF24883">
    <property type="entry name" value="NPHP3_N"/>
    <property type="match status" value="1"/>
</dbReference>
<sequence>MASPGRKRTLSTGSRPWLDDAARKRHRLPETCEWIRREPAYQAWKSWDESASPVLWIQGPVGIGKTFLADFIASDIDETSPNSTVLTSFCAAQSTPVSIVHGLASQLVQSDKISESLSAILSNLVEKSSPDQGAVPYDATYRVWDGLTSTIEESPRLSIAVDGLDEVPDEFLSHQKFNLSSKLVELTTILAGNVRLLVLSRPRASILRVLRDSPIIQVTATKISEDINRFCLSEVAKYPQLGQESDLVSSTVASKSEGIFVWASLAIKVLGEQAGGGNIPQLLERLPGSLDGMYEEAFRQQVKDLSETHILLRDIILRWLVLSVKPMTATEIANAISTETGMFITDLQAVAAEICGSLIKFEDGYVKLVHHSLREFLQRQPTESDQDTPAWSSENNLSITKSLLSYLSSQPFSNLADVTDPKEFSELWPLAEYATLYWAHHLSLSRSDKGLESQIELFFQSDNAAEWVAKLFPAFLPSSVHALPPRPPINARFFHLAILKSQMVNFFDESKRTEVNRSLDSWLEAVYEKRLAEVRADQRTNTPECLQRWIELAELYSWLPEHGDRVASQLKEAIERNGNYAEAQELLESLIQAISEHSPEQNAALSFAYDTLGWVCSRQEKLQEAEKSLELALELSTQQFGSSSPHTLRSRLTLAEVLVRLGRDEEAKPLYGTLEKQLLENERDEKQTLPKDAIAHLNILGGIYMLQGKFGKARDTFHVVVEQRKRIFRGESRLTLWAEMQYGLAVKGTGNMEEAEAILSNLLPRQVRILGSEHQDVKDVTKALEDIREKL</sequence>
<dbReference type="PANTHER" id="PTHR10039">
    <property type="entry name" value="AMELOGENIN"/>
    <property type="match status" value="1"/>
</dbReference>
<dbReference type="STRING" id="1380566.A0A179FNI7"/>
<dbReference type="OrthoDB" id="539213at2759"/>
<comment type="caution">
    <text evidence="4">The sequence shown here is derived from an EMBL/GenBank/DDBJ whole genome shotgun (WGS) entry which is preliminary data.</text>
</comment>
<dbReference type="RefSeq" id="XP_018144312.1">
    <property type="nucleotide sequence ID" value="XM_018287332.1"/>
</dbReference>
<keyword evidence="5" id="KW-1185">Reference proteome</keyword>
<dbReference type="InterPro" id="IPR011990">
    <property type="entry name" value="TPR-like_helical_dom_sf"/>
</dbReference>
<dbReference type="KEGG" id="pchm:VFPPC_08660"/>
<dbReference type="InterPro" id="IPR054471">
    <property type="entry name" value="GPIID_WHD"/>
</dbReference>
<gene>
    <name evidence="4" type="ORF">VFPPC_08660</name>
</gene>
<evidence type="ECO:0000313" key="5">
    <source>
        <dbReference type="Proteomes" id="UP000078397"/>
    </source>
</evidence>
<dbReference type="EMBL" id="LSBJ02000004">
    <property type="protein sequence ID" value="OAQ67225.1"/>
    <property type="molecule type" value="Genomic_DNA"/>
</dbReference>
<name>A0A179FNI7_METCM</name>
<dbReference type="AlphaFoldDB" id="A0A179FNI7"/>
<evidence type="ECO:0000313" key="4">
    <source>
        <dbReference type="EMBL" id="OAQ67225.1"/>
    </source>
</evidence>
<organism evidence="4 5">
    <name type="scientific">Pochonia chlamydosporia 170</name>
    <dbReference type="NCBI Taxonomy" id="1380566"/>
    <lineage>
        <taxon>Eukaryota</taxon>
        <taxon>Fungi</taxon>
        <taxon>Dikarya</taxon>
        <taxon>Ascomycota</taxon>
        <taxon>Pezizomycotina</taxon>
        <taxon>Sordariomycetes</taxon>
        <taxon>Hypocreomycetidae</taxon>
        <taxon>Hypocreales</taxon>
        <taxon>Clavicipitaceae</taxon>
        <taxon>Pochonia</taxon>
    </lineage>
</organism>
<dbReference type="Pfam" id="PF13424">
    <property type="entry name" value="TPR_12"/>
    <property type="match status" value="1"/>
</dbReference>
<dbReference type="Proteomes" id="UP000078397">
    <property type="component" value="Unassembled WGS sequence"/>
</dbReference>
<keyword evidence="1" id="KW-0677">Repeat</keyword>
<dbReference type="PANTHER" id="PTHR10039:SF15">
    <property type="entry name" value="NACHT DOMAIN-CONTAINING PROTEIN"/>
    <property type="match status" value="1"/>
</dbReference>
<dbReference type="SUPFAM" id="SSF48452">
    <property type="entry name" value="TPR-like"/>
    <property type="match status" value="2"/>
</dbReference>
<dbReference type="GeneID" id="28851326"/>
<dbReference type="InterPro" id="IPR056884">
    <property type="entry name" value="NPHP3-like_N"/>
</dbReference>
<evidence type="ECO:0000259" key="3">
    <source>
        <dbReference type="Pfam" id="PF24883"/>
    </source>
</evidence>
<reference evidence="4 5" key="1">
    <citation type="journal article" date="2016" name="PLoS Pathog.">
        <title>Biosynthesis of antibiotic leucinostatins in bio-control fungus Purpureocillium lilacinum and their inhibition on phytophthora revealed by genome mining.</title>
        <authorList>
            <person name="Wang G."/>
            <person name="Liu Z."/>
            <person name="Lin R."/>
            <person name="Li E."/>
            <person name="Mao Z."/>
            <person name="Ling J."/>
            <person name="Yang Y."/>
            <person name="Yin W.B."/>
            <person name="Xie B."/>
        </authorList>
    </citation>
    <scope>NUCLEOTIDE SEQUENCE [LARGE SCALE GENOMIC DNA]</scope>
    <source>
        <strain evidence="4">170</strain>
    </source>
</reference>
<dbReference type="Pfam" id="PF22939">
    <property type="entry name" value="WHD_GPIID"/>
    <property type="match status" value="1"/>
</dbReference>
<evidence type="ECO:0000256" key="1">
    <source>
        <dbReference type="ARBA" id="ARBA00022737"/>
    </source>
</evidence>
<feature type="domain" description="GPI inositol-deacylase winged helix" evidence="2">
    <location>
        <begin position="315"/>
        <end position="385"/>
    </location>
</feature>
<feature type="domain" description="Nephrocystin 3-like N-terminal" evidence="3">
    <location>
        <begin position="30"/>
        <end position="201"/>
    </location>
</feature>
<dbReference type="Gene3D" id="1.25.40.10">
    <property type="entry name" value="Tetratricopeptide repeat domain"/>
    <property type="match status" value="2"/>
</dbReference>